<feature type="transmembrane region" description="Helical" evidence="1">
    <location>
        <begin position="192"/>
        <end position="211"/>
    </location>
</feature>
<keyword evidence="1" id="KW-0812">Transmembrane</keyword>
<sequence>MKDQTMITALKGMLIGGTMLVPGVSGGTMAMLLGIYSRLISAVSSFRKDKKGNLLFLLVFALGGILGMLIFARPILFLIEKFPMPMLYFFLGAVAGGIPLIFKEAKLQKITLGAVGYVVLGALIMGVFALIPGESLAVPEGGGALRLLLLVAAGFLAAIALVLPGLSVSYFLLLLGLYDATMEAIAGFQLSFLIPMGIGIILGIILTTKTLERAMEAHPKPTYLIILGFVLASAAEIFPGIPSLGMLPICLVTVALGFFGVYFLAKITS</sequence>
<gene>
    <name evidence="2" type="ORF">IAB26_12380</name>
</gene>
<comment type="caution">
    <text evidence="2">The sequence shown here is derived from an EMBL/GenBank/DDBJ whole genome shotgun (WGS) entry which is preliminary data.</text>
</comment>
<feature type="transmembrane region" description="Helical" evidence="1">
    <location>
        <begin position="54"/>
        <end position="79"/>
    </location>
</feature>
<feature type="transmembrane region" description="Helical" evidence="1">
    <location>
        <begin position="246"/>
        <end position="265"/>
    </location>
</feature>
<evidence type="ECO:0000313" key="3">
    <source>
        <dbReference type="Proteomes" id="UP000886886"/>
    </source>
</evidence>
<feature type="transmembrane region" description="Helical" evidence="1">
    <location>
        <begin position="12"/>
        <end position="33"/>
    </location>
</feature>
<dbReference type="Proteomes" id="UP000886886">
    <property type="component" value="Unassembled WGS sequence"/>
</dbReference>
<evidence type="ECO:0000256" key="1">
    <source>
        <dbReference type="SAM" id="Phobius"/>
    </source>
</evidence>
<dbReference type="PANTHER" id="PTHR37308:SF1">
    <property type="entry name" value="POLYPRENYL-PHOSPHATE TRANSPORTER"/>
    <property type="match status" value="1"/>
</dbReference>
<evidence type="ECO:0000313" key="2">
    <source>
        <dbReference type="EMBL" id="HIQ97346.1"/>
    </source>
</evidence>
<reference evidence="2" key="1">
    <citation type="submission" date="2020-10" db="EMBL/GenBank/DDBJ databases">
        <authorList>
            <person name="Gilroy R."/>
        </authorList>
    </citation>
    <scope>NUCLEOTIDE SEQUENCE</scope>
    <source>
        <strain evidence="2">ChiSjej3B21-11622</strain>
    </source>
</reference>
<dbReference type="Pfam" id="PF04018">
    <property type="entry name" value="VCA0040-like"/>
    <property type="match status" value="1"/>
</dbReference>
<dbReference type="InterPro" id="IPR007163">
    <property type="entry name" value="VCA0040-like"/>
</dbReference>
<feature type="transmembrane region" description="Helical" evidence="1">
    <location>
        <begin position="143"/>
        <end position="163"/>
    </location>
</feature>
<name>A0A9D0ZWU6_9FIRM</name>
<dbReference type="PANTHER" id="PTHR37308">
    <property type="entry name" value="INTEGRAL MEMBRANE PROTEIN"/>
    <property type="match status" value="1"/>
</dbReference>
<keyword evidence="1" id="KW-0472">Membrane</keyword>
<dbReference type="AlphaFoldDB" id="A0A9D0ZWU6"/>
<feature type="transmembrane region" description="Helical" evidence="1">
    <location>
        <begin position="223"/>
        <end position="240"/>
    </location>
</feature>
<feature type="transmembrane region" description="Helical" evidence="1">
    <location>
        <begin position="85"/>
        <end position="102"/>
    </location>
</feature>
<accession>A0A9D0ZWU6</accession>
<proteinExistence type="predicted"/>
<reference evidence="2" key="2">
    <citation type="journal article" date="2021" name="PeerJ">
        <title>Extensive microbial diversity within the chicken gut microbiome revealed by metagenomics and culture.</title>
        <authorList>
            <person name="Gilroy R."/>
            <person name="Ravi A."/>
            <person name="Getino M."/>
            <person name="Pursley I."/>
            <person name="Horton D.L."/>
            <person name="Alikhan N.F."/>
            <person name="Baker D."/>
            <person name="Gharbi K."/>
            <person name="Hall N."/>
            <person name="Watson M."/>
            <person name="Adriaenssens E.M."/>
            <person name="Foster-Nyarko E."/>
            <person name="Jarju S."/>
            <person name="Secka A."/>
            <person name="Antonio M."/>
            <person name="Oren A."/>
            <person name="Chaudhuri R.R."/>
            <person name="La Ragione R."/>
            <person name="Hildebrand F."/>
            <person name="Pallen M.J."/>
        </authorList>
    </citation>
    <scope>NUCLEOTIDE SEQUENCE</scope>
    <source>
        <strain evidence="2">ChiSjej3B21-11622</strain>
    </source>
</reference>
<organism evidence="2 3">
    <name type="scientific">Candidatus Limivivens merdigallinarum</name>
    <dbReference type="NCBI Taxonomy" id="2840859"/>
    <lineage>
        <taxon>Bacteria</taxon>
        <taxon>Bacillati</taxon>
        <taxon>Bacillota</taxon>
        <taxon>Clostridia</taxon>
        <taxon>Lachnospirales</taxon>
        <taxon>Lachnospiraceae</taxon>
        <taxon>Lachnospiraceae incertae sedis</taxon>
        <taxon>Candidatus Limivivens</taxon>
    </lineage>
</organism>
<protein>
    <submittedName>
        <fullName evidence="2">DUF368 domain-containing protein</fullName>
    </submittedName>
</protein>
<dbReference type="EMBL" id="DVFT01000182">
    <property type="protein sequence ID" value="HIQ97346.1"/>
    <property type="molecule type" value="Genomic_DNA"/>
</dbReference>
<keyword evidence="1" id="KW-1133">Transmembrane helix</keyword>
<feature type="transmembrane region" description="Helical" evidence="1">
    <location>
        <begin position="114"/>
        <end position="131"/>
    </location>
</feature>